<reference evidence="1" key="1">
    <citation type="submission" date="2024-04" db="EMBL/GenBank/DDBJ databases">
        <authorList>
            <consortium name="Molecular Ecology Group"/>
        </authorList>
    </citation>
    <scope>NUCLEOTIDE SEQUENCE</scope>
</reference>
<gene>
    <name evidence="1" type="ORF">LPLAT_LOCUS8490</name>
</gene>
<dbReference type="SUPFAM" id="SSF53335">
    <property type="entry name" value="S-adenosyl-L-methionine-dependent methyltransferases"/>
    <property type="match status" value="1"/>
</dbReference>
<organism evidence="1 2">
    <name type="scientific">Lasius platythorax</name>
    <dbReference type="NCBI Taxonomy" id="488582"/>
    <lineage>
        <taxon>Eukaryota</taxon>
        <taxon>Metazoa</taxon>
        <taxon>Ecdysozoa</taxon>
        <taxon>Arthropoda</taxon>
        <taxon>Hexapoda</taxon>
        <taxon>Insecta</taxon>
        <taxon>Pterygota</taxon>
        <taxon>Neoptera</taxon>
        <taxon>Endopterygota</taxon>
        <taxon>Hymenoptera</taxon>
        <taxon>Apocrita</taxon>
        <taxon>Aculeata</taxon>
        <taxon>Formicoidea</taxon>
        <taxon>Formicidae</taxon>
        <taxon>Formicinae</taxon>
        <taxon>Lasius</taxon>
        <taxon>Lasius</taxon>
    </lineage>
</organism>
<dbReference type="Gene3D" id="3.40.50.150">
    <property type="entry name" value="Vaccinia Virus protein VP39"/>
    <property type="match status" value="1"/>
</dbReference>
<dbReference type="InterPro" id="IPR029063">
    <property type="entry name" value="SAM-dependent_MTases_sf"/>
</dbReference>
<keyword evidence="2" id="KW-1185">Reference proteome</keyword>
<name>A0AAV2NS16_9HYME</name>
<proteinExistence type="predicted"/>
<protein>
    <submittedName>
        <fullName evidence="1">Uncharacterized protein</fullName>
    </submittedName>
</protein>
<sequence>MIDYARRNFMNDERIDFDIFDIQTKNLPAGYIEEFDHIFSYPTLHSRNDIQQEFKNVFDMLKPEGCFHMAIVVMHDAFRLYNRMENHPVYGKYFKKYSSPFHYAINAEDDLKRLLRNVGFTVKYCRTKSDMKYETDYLLPFIFFGLPFMHEIPLEQAEDLKETLTTRFNRMEKMINRQYPNNPDYEEYHTDLYEIIEIHACKPSNIPYV</sequence>
<evidence type="ECO:0000313" key="2">
    <source>
        <dbReference type="Proteomes" id="UP001497644"/>
    </source>
</evidence>
<dbReference type="Proteomes" id="UP001497644">
    <property type="component" value="Chromosome 4"/>
</dbReference>
<evidence type="ECO:0000313" key="1">
    <source>
        <dbReference type="EMBL" id="CAL1682589.1"/>
    </source>
</evidence>
<dbReference type="EMBL" id="OZ034827">
    <property type="protein sequence ID" value="CAL1682589.1"/>
    <property type="molecule type" value="Genomic_DNA"/>
</dbReference>
<dbReference type="AlphaFoldDB" id="A0AAV2NS16"/>
<accession>A0AAV2NS16</accession>